<dbReference type="RefSeq" id="WP_063375690.1">
    <property type="nucleotide sequence ID" value="NZ_AUXT01000029.1"/>
</dbReference>
<evidence type="ECO:0000256" key="5">
    <source>
        <dbReference type="ARBA" id="ARBA00023002"/>
    </source>
</evidence>
<name>A0A167GYZ2_9GAMM</name>
<protein>
    <submittedName>
        <fullName evidence="6">Uncharacterized protein</fullName>
    </submittedName>
</protein>
<comment type="caution">
    <text evidence="6">The sequence shown here is derived from an EMBL/GenBank/DDBJ whole genome shotgun (WGS) entry which is preliminary data.</text>
</comment>
<dbReference type="Gene3D" id="3.50.50.60">
    <property type="entry name" value="FAD/NAD(P)-binding domain"/>
    <property type="match status" value="3"/>
</dbReference>
<dbReference type="PATRIC" id="fig|1365253.3.peg.687"/>
<comment type="similarity">
    <text evidence="2">Belongs to the GMC oxidoreductase family.</text>
</comment>
<evidence type="ECO:0000256" key="2">
    <source>
        <dbReference type="ARBA" id="ARBA00010790"/>
    </source>
</evidence>
<evidence type="ECO:0000313" key="7">
    <source>
        <dbReference type="Proteomes" id="UP000076587"/>
    </source>
</evidence>
<dbReference type="SUPFAM" id="SSF51905">
    <property type="entry name" value="FAD/NAD(P)-binding domain"/>
    <property type="match status" value="1"/>
</dbReference>
<evidence type="ECO:0000313" key="6">
    <source>
        <dbReference type="EMBL" id="KZN57453.1"/>
    </source>
</evidence>
<dbReference type="InterPro" id="IPR052542">
    <property type="entry name" value="Cholesterol_Oxidase"/>
</dbReference>
<organism evidence="6 7">
    <name type="scientific">Pseudoalteromonas luteoviolacea NCIMB 1942</name>
    <dbReference type="NCBI Taxonomy" id="1365253"/>
    <lineage>
        <taxon>Bacteria</taxon>
        <taxon>Pseudomonadati</taxon>
        <taxon>Pseudomonadota</taxon>
        <taxon>Gammaproteobacteria</taxon>
        <taxon>Alteromonadales</taxon>
        <taxon>Pseudoalteromonadaceae</taxon>
        <taxon>Pseudoalteromonas</taxon>
    </lineage>
</organism>
<dbReference type="EMBL" id="AUXT01000029">
    <property type="protein sequence ID" value="KZN57453.1"/>
    <property type="molecule type" value="Genomic_DNA"/>
</dbReference>
<dbReference type="PANTHER" id="PTHR47470">
    <property type="entry name" value="CHOLESTEROL OXIDASE"/>
    <property type="match status" value="1"/>
</dbReference>
<dbReference type="GO" id="GO:0016491">
    <property type="term" value="F:oxidoreductase activity"/>
    <property type="evidence" value="ECO:0007669"/>
    <property type="project" value="UniProtKB-KW"/>
</dbReference>
<evidence type="ECO:0000256" key="4">
    <source>
        <dbReference type="ARBA" id="ARBA00022827"/>
    </source>
</evidence>
<keyword evidence="3" id="KW-0285">Flavoprotein</keyword>
<dbReference type="PANTHER" id="PTHR47470:SF1">
    <property type="entry name" value="FAD-DEPENDENT OXIDOREDUCTASE 2 FAD BINDING DOMAIN-CONTAINING PROTEIN"/>
    <property type="match status" value="1"/>
</dbReference>
<dbReference type="InterPro" id="IPR036188">
    <property type="entry name" value="FAD/NAD-bd_sf"/>
</dbReference>
<dbReference type="Proteomes" id="UP000076587">
    <property type="component" value="Unassembled WGS sequence"/>
</dbReference>
<gene>
    <name evidence="6" type="ORF">N482_23725</name>
</gene>
<dbReference type="AlphaFoldDB" id="A0A167GYZ2"/>
<evidence type="ECO:0000256" key="3">
    <source>
        <dbReference type="ARBA" id="ARBA00022630"/>
    </source>
</evidence>
<keyword evidence="4" id="KW-0274">FAD</keyword>
<comment type="cofactor">
    <cofactor evidence="1">
        <name>FAD</name>
        <dbReference type="ChEBI" id="CHEBI:57692"/>
    </cofactor>
</comment>
<proteinExistence type="inferred from homology"/>
<evidence type="ECO:0000256" key="1">
    <source>
        <dbReference type="ARBA" id="ARBA00001974"/>
    </source>
</evidence>
<keyword evidence="5" id="KW-0560">Oxidoreductase</keyword>
<accession>A0A167GYZ2</accession>
<sequence>MNNSNSSNTPVRANTLIIGSGFGGSVAALRLCQQLEKTNERVILLERGKDWWGNLTGKKSQAQSGAEPLPPFCNYRQPDGRAAWMATEEPFGTPVGDITLGLNDIPLNFNDGEFAKRPVKKYPGLVETIEAENMTVWVGAGLGGTSQVYNTIFQKPSKDAFNLAFRDPENQSSKLLSYDDIAPNYDVVESVMKPRTMIDTAIDTDATLQFNQVTSAQIDQQNIQTEMVSLSENANDKSISIAASPDYLSTRVFLEQAQKLKAYQQKFGFESVEPKFSTLALDWSVVANEVSGSMMPSATIGEMWYGMNSYHEVDDCHGKTFYGIKNSLDKNYLAQAKATNKLDIECLSEVTSINRIAKGDNGEFVYRIVVNKINEANVDAPQQIIYEADNVIMSAGSMHTARLLLESSHSPSLTDVTKTGLPALSNYVGKFWGQNGDLFATQFCNQDVRPANGGPGSAECDFLFGQKGQSKAYLDENHASPFTKMVVYPVWYEETVSIQNTLMMGVCRDTAPGQFEKQYDGTFGLSYPQTIEIDGKYEGGMGDSINTALKTLDAWKETNTANLSDDDQRKLARFKGYRGPLHCSNNTQRTFVANPDVENEHFDVAYGMTPHPLGGCVLGKACNNYGALKDVKGAVIPGLYVVDGSLIPGSTGACTPAWTIAAVAEHCMAEIAPEIKQKITCSN</sequence>
<reference evidence="6 7" key="1">
    <citation type="submission" date="2013-07" db="EMBL/GenBank/DDBJ databases">
        <title>Comparative Genomic and Metabolomic Analysis of Twelve Strains of Pseudoalteromonas luteoviolacea.</title>
        <authorList>
            <person name="Vynne N.G."/>
            <person name="Mansson M."/>
            <person name="Gram L."/>
        </authorList>
    </citation>
    <scope>NUCLEOTIDE SEQUENCE [LARGE SCALE GENOMIC DNA]</scope>
    <source>
        <strain evidence="6 7">NCIMB 1942</strain>
    </source>
</reference>